<dbReference type="STRING" id="371731.Rsw2DRAFT_0823"/>
<dbReference type="InterPro" id="IPR036737">
    <property type="entry name" value="OmpA-like_sf"/>
</dbReference>
<dbReference type="AlphaFoldDB" id="C8RYE5"/>
<comment type="caution">
    <text evidence="4">The sequence shown here is derived from an EMBL/GenBank/DDBJ whole genome shotgun (WGS) entry which is preliminary data.</text>
</comment>
<feature type="domain" description="OmpA-like" evidence="3">
    <location>
        <begin position="79"/>
        <end position="190"/>
    </location>
</feature>
<dbReference type="Proteomes" id="UP000010121">
    <property type="component" value="Unassembled WGS sequence"/>
</dbReference>
<reference evidence="4 5" key="1">
    <citation type="submission" date="2009-08" db="EMBL/GenBank/DDBJ databases">
        <title>The draft genome of Rhodobacter sp. SW2.</title>
        <authorList>
            <consortium name="US DOE Joint Genome Institute (JGI-PGF)"/>
            <person name="Lucas S."/>
            <person name="Copeland A."/>
            <person name="Lapidus A."/>
            <person name="Glavina del Rio T."/>
            <person name="Tice H."/>
            <person name="Bruce D."/>
            <person name="Goodwin L."/>
            <person name="Pitluck S."/>
            <person name="Larimer F."/>
            <person name="Land M.L."/>
            <person name="Hauser L."/>
            <person name="Emerson D."/>
        </authorList>
    </citation>
    <scope>NUCLEOTIDE SEQUENCE [LARGE SCALE GENOMIC DNA]</scope>
    <source>
        <strain evidence="4 5">SW2</strain>
    </source>
</reference>
<dbReference type="InterPro" id="IPR006665">
    <property type="entry name" value="OmpA-like"/>
</dbReference>
<dbReference type="RefSeq" id="WP_008028341.1">
    <property type="nucleotide sequence ID" value="NZ_ACYY01000004.1"/>
</dbReference>
<keyword evidence="2" id="KW-0732">Signal</keyword>
<dbReference type="PROSITE" id="PS51123">
    <property type="entry name" value="OMPA_2"/>
    <property type="match status" value="1"/>
</dbReference>
<evidence type="ECO:0000256" key="2">
    <source>
        <dbReference type="SAM" id="SignalP"/>
    </source>
</evidence>
<gene>
    <name evidence="4" type="ORF">Rsw2DRAFT_0823</name>
</gene>
<accession>C8RYE5</accession>
<dbReference type="Pfam" id="PF00691">
    <property type="entry name" value="OmpA"/>
    <property type="match status" value="1"/>
</dbReference>
<feature type="chain" id="PRO_5002991721" evidence="2">
    <location>
        <begin position="31"/>
        <end position="190"/>
    </location>
</feature>
<protein>
    <submittedName>
        <fullName evidence="4">OmpA/MotB domain protein</fullName>
    </submittedName>
</protein>
<dbReference type="Gene3D" id="3.30.1330.60">
    <property type="entry name" value="OmpA-like domain"/>
    <property type="match status" value="1"/>
</dbReference>
<dbReference type="PANTHER" id="PTHR30329:SF21">
    <property type="entry name" value="LIPOPROTEIN YIAD-RELATED"/>
    <property type="match status" value="1"/>
</dbReference>
<dbReference type="CDD" id="cd07185">
    <property type="entry name" value="OmpA_C-like"/>
    <property type="match status" value="1"/>
</dbReference>
<evidence type="ECO:0000256" key="1">
    <source>
        <dbReference type="PROSITE-ProRule" id="PRU00473"/>
    </source>
</evidence>
<keyword evidence="1" id="KW-0472">Membrane</keyword>
<dbReference type="PANTHER" id="PTHR30329">
    <property type="entry name" value="STATOR ELEMENT OF FLAGELLAR MOTOR COMPLEX"/>
    <property type="match status" value="1"/>
</dbReference>
<dbReference type="eggNOG" id="COG2885">
    <property type="taxonomic scope" value="Bacteria"/>
</dbReference>
<dbReference type="SUPFAM" id="SSF103088">
    <property type="entry name" value="OmpA-like"/>
    <property type="match status" value="1"/>
</dbReference>
<dbReference type="EMBL" id="ACYY01000004">
    <property type="protein sequence ID" value="EEW26133.1"/>
    <property type="molecule type" value="Genomic_DNA"/>
</dbReference>
<dbReference type="InterPro" id="IPR050330">
    <property type="entry name" value="Bact_OuterMem_StrucFunc"/>
</dbReference>
<sequence length="190" mass="20667">MERRISNTVRTAIGALALTVGLAGATTVAAQTGPTVAGKIEWGMWVDDDGCQHWWADGGLEGYMLDRVNPRTGKPVCLKKNTCLVENTDTLFATDSATLTAHGRSFLTQFFQQAGAFGYAIYGHTDSRASDEYNMRLSQRRAASVANIARSVGAVVEREIGFGERQPIASNGSASGMQQNRRVEVVCYRW</sequence>
<evidence type="ECO:0000259" key="3">
    <source>
        <dbReference type="PROSITE" id="PS51123"/>
    </source>
</evidence>
<keyword evidence="5" id="KW-1185">Reference proteome</keyword>
<name>C8RYE5_9RHOB</name>
<dbReference type="GO" id="GO:0016020">
    <property type="term" value="C:membrane"/>
    <property type="evidence" value="ECO:0007669"/>
    <property type="project" value="UniProtKB-UniRule"/>
</dbReference>
<evidence type="ECO:0000313" key="4">
    <source>
        <dbReference type="EMBL" id="EEW26133.1"/>
    </source>
</evidence>
<evidence type="ECO:0000313" key="5">
    <source>
        <dbReference type="Proteomes" id="UP000010121"/>
    </source>
</evidence>
<proteinExistence type="predicted"/>
<feature type="signal peptide" evidence="2">
    <location>
        <begin position="1"/>
        <end position="30"/>
    </location>
</feature>
<organism evidence="4 5">
    <name type="scientific">Rhodobacter ferrooxidans</name>
    <dbReference type="NCBI Taxonomy" id="371731"/>
    <lineage>
        <taxon>Bacteria</taxon>
        <taxon>Pseudomonadati</taxon>
        <taxon>Pseudomonadota</taxon>
        <taxon>Alphaproteobacteria</taxon>
        <taxon>Rhodobacterales</taxon>
        <taxon>Rhodobacter group</taxon>
        <taxon>Rhodobacter</taxon>
    </lineage>
</organism>